<protein>
    <recommendedName>
        <fullName evidence="3">Sequence-specific DNA binding RNA polymerase II transcription factor</fullName>
    </recommendedName>
</protein>
<name>A0A9P4WHP8_9PLEO</name>
<dbReference type="EMBL" id="SWKV01000102">
    <property type="protein sequence ID" value="KAF3032390.1"/>
    <property type="molecule type" value="Genomic_DNA"/>
</dbReference>
<gene>
    <name evidence="1" type="ORF">E8E12_003484</name>
</gene>
<dbReference type="Proteomes" id="UP000758155">
    <property type="component" value="Unassembled WGS sequence"/>
</dbReference>
<evidence type="ECO:0000313" key="1">
    <source>
        <dbReference type="EMBL" id="KAF3032390.1"/>
    </source>
</evidence>
<dbReference type="OrthoDB" id="4159781at2759"/>
<keyword evidence="2" id="KW-1185">Reference proteome</keyword>
<evidence type="ECO:0008006" key="3">
    <source>
        <dbReference type="Google" id="ProtNLM"/>
    </source>
</evidence>
<dbReference type="AlphaFoldDB" id="A0A9P4WHP8"/>
<dbReference type="PANTHER" id="PTHR37540:SF5">
    <property type="entry name" value="TRANSCRIPTION FACTOR DOMAIN-CONTAINING PROTEIN"/>
    <property type="match status" value="1"/>
</dbReference>
<reference evidence="1" key="1">
    <citation type="submission" date="2019-04" db="EMBL/GenBank/DDBJ databases">
        <title>Sequencing of skin fungus with MAO and IRED activity.</title>
        <authorList>
            <person name="Marsaioli A.J."/>
            <person name="Bonatto J.M.C."/>
            <person name="Reis Junior O."/>
        </authorList>
    </citation>
    <scope>NUCLEOTIDE SEQUENCE</scope>
    <source>
        <strain evidence="1">28M1</strain>
    </source>
</reference>
<comment type="caution">
    <text evidence="1">The sequence shown here is derived from an EMBL/GenBank/DDBJ whole genome shotgun (WGS) entry which is preliminary data.</text>
</comment>
<organism evidence="1 2">
    <name type="scientific">Didymella heteroderae</name>
    <dbReference type="NCBI Taxonomy" id="1769908"/>
    <lineage>
        <taxon>Eukaryota</taxon>
        <taxon>Fungi</taxon>
        <taxon>Dikarya</taxon>
        <taxon>Ascomycota</taxon>
        <taxon>Pezizomycotina</taxon>
        <taxon>Dothideomycetes</taxon>
        <taxon>Pleosporomycetidae</taxon>
        <taxon>Pleosporales</taxon>
        <taxon>Pleosporineae</taxon>
        <taxon>Didymellaceae</taxon>
        <taxon>Didymella</taxon>
    </lineage>
</organism>
<dbReference type="PANTHER" id="PTHR37540">
    <property type="entry name" value="TRANSCRIPTION FACTOR (ACR-2), PUTATIVE-RELATED-RELATED"/>
    <property type="match status" value="1"/>
</dbReference>
<sequence length="478" mass="54115">MDQSSKPSFNFVNLKHPDDLKDGETQLRIRRLAMTEVGKARRKIKNKRGRNEIVLELRKITHRQPDIDRLGSGRIDPFGRYPIELDDEARALVANIWNPNSTHASLLRGSWFPVGLDSPAAFHNTLANSQNFVFQKIRGAFPSQDNAQALVHHQKALRLARELLSDSTKYTSNEVLGTIVSFTCHHALLGSFAGGEWKQHQGALLKLIELRGGFDTIDQEHLRITVSWGDLMGSFAQDIPPSVPLPRRWEVDSRSPPGTPRPHSAITLAWKQQLPMNLDWVTIFDDVVQLMYLDHAFNERQQELAVTSGSWMEPTMYRLLAIRPLLKDDGRGNVLEEVCRLGTLLFLAPFWRALGHSPVWTAAISRNLQLVLVQYKTEWHGLKPLLVWTLYFAAVETSDLAERSQFVFMLAMVMSGMQLRSWDELMEVVKGVLWVDSVFAGSDELIRDEVMHIVGQKSAVPVAEEAPFSQFDSLTGTH</sequence>
<accession>A0A9P4WHP8</accession>
<proteinExistence type="predicted"/>
<evidence type="ECO:0000313" key="2">
    <source>
        <dbReference type="Proteomes" id="UP000758155"/>
    </source>
</evidence>